<evidence type="ECO:0000313" key="1">
    <source>
        <dbReference type="EMBL" id="CAG8851230.1"/>
    </source>
</evidence>
<dbReference type="PANTHER" id="PTHR14187">
    <property type="entry name" value="ALPHA KINASE/ELONGATION FACTOR 2 KINASE"/>
    <property type="match status" value="1"/>
</dbReference>
<accession>A0ABN7XAW9</accession>
<proteinExistence type="predicted"/>
<reference evidence="1 2" key="1">
    <citation type="submission" date="2021-06" db="EMBL/GenBank/DDBJ databases">
        <authorList>
            <person name="Kallberg Y."/>
            <person name="Tangrot J."/>
            <person name="Rosling A."/>
        </authorList>
    </citation>
    <scope>NUCLEOTIDE SEQUENCE [LARGE SCALE GENOMIC DNA]</scope>
    <source>
        <strain evidence="1 2">120-4 pot B 10/14</strain>
    </source>
</reference>
<evidence type="ECO:0000313" key="2">
    <source>
        <dbReference type="Proteomes" id="UP000789901"/>
    </source>
</evidence>
<feature type="non-terminal residue" evidence="1">
    <location>
        <position position="242"/>
    </location>
</feature>
<dbReference type="EMBL" id="CAJVQB010104985">
    <property type="protein sequence ID" value="CAG8851230.1"/>
    <property type="molecule type" value="Genomic_DNA"/>
</dbReference>
<organism evidence="1 2">
    <name type="scientific">Gigaspora margarita</name>
    <dbReference type="NCBI Taxonomy" id="4874"/>
    <lineage>
        <taxon>Eukaryota</taxon>
        <taxon>Fungi</taxon>
        <taxon>Fungi incertae sedis</taxon>
        <taxon>Mucoromycota</taxon>
        <taxon>Glomeromycotina</taxon>
        <taxon>Glomeromycetes</taxon>
        <taxon>Diversisporales</taxon>
        <taxon>Gigasporaceae</taxon>
        <taxon>Gigaspora</taxon>
    </lineage>
</organism>
<dbReference type="Gene3D" id="3.30.420.40">
    <property type="match status" value="1"/>
</dbReference>
<gene>
    <name evidence="1" type="ORF">GMARGA_LOCUS40626</name>
</gene>
<comment type="caution">
    <text evidence="1">The sequence shown here is derived from an EMBL/GenBank/DDBJ whole genome shotgun (WGS) entry which is preliminary data.</text>
</comment>
<name>A0ABN7XAW9_GIGMA</name>
<protein>
    <submittedName>
        <fullName evidence="1">5243_t:CDS:1</fullName>
    </submittedName>
</protein>
<sequence>SFTCANKYNPEVITNDMWPGIVDVLKTNTALKYDQEFNVEAWGFLVLAQIPSRHSRQAEKNNTSKPVELFKLHLANMPEKDKPMLPKELDYKKAITDYLTEMEILILKLNVFLKIEKLIKETIVSRWPNVSYEQILVIMTVLAEFTKQASATIRECAYRAGLISSWYTEKLQLSTEHELYTLYPMLNECTEAAAIYCMRTLKEHIIKVGSSFMIVDCGSGTIDLTMRELLKNNRLGEITECS</sequence>
<dbReference type="PANTHER" id="PTHR14187:SF5">
    <property type="entry name" value="HEAT SHOCK 70 KDA PROTEIN 12A"/>
    <property type="match status" value="1"/>
</dbReference>
<feature type="non-terminal residue" evidence="1">
    <location>
        <position position="1"/>
    </location>
</feature>
<keyword evidence="2" id="KW-1185">Reference proteome</keyword>
<dbReference type="Proteomes" id="UP000789901">
    <property type="component" value="Unassembled WGS sequence"/>
</dbReference>